<dbReference type="Proteomes" id="UP000681041">
    <property type="component" value="Chromosome"/>
</dbReference>
<dbReference type="InterPro" id="IPR052527">
    <property type="entry name" value="Metal_cation-efflux_comp"/>
</dbReference>
<evidence type="ECO:0000313" key="7">
    <source>
        <dbReference type="Proteomes" id="UP000681041"/>
    </source>
</evidence>
<reference evidence="6" key="1">
    <citation type="submission" date="2020-07" db="EMBL/GenBank/DDBJ databases">
        <title>Methanobacterium. sp. MethCan genome.</title>
        <authorList>
            <person name="Postec A."/>
            <person name="Quemeneur M."/>
        </authorList>
    </citation>
    <scope>NUCLEOTIDE SEQUENCE</scope>
    <source>
        <strain evidence="6">MethCAN</strain>
    </source>
</reference>
<keyword evidence="3 5" id="KW-1133">Transmembrane helix</keyword>
<evidence type="ECO:0000256" key="1">
    <source>
        <dbReference type="ARBA" id="ARBA00004127"/>
    </source>
</evidence>
<organism evidence="6 7">
    <name type="scientific">Methanobacterium alkalithermotolerans</name>
    <dbReference type="NCBI Taxonomy" id="2731220"/>
    <lineage>
        <taxon>Archaea</taxon>
        <taxon>Methanobacteriati</taxon>
        <taxon>Methanobacteriota</taxon>
        <taxon>Methanomada group</taxon>
        <taxon>Methanobacteria</taxon>
        <taxon>Methanobacteriales</taxon>
        <taxon>Methanobacteriaceae</taxon>
        <taxon>Methanobacterium</taxon>
    </lineage>
</organism>
<sequence length="184" mass="21315">MLKWVMLYGFLASIIFIFTSWQIIKSGKQERILFRLMIIITGIFFLGGMVLVLPFIPQPRIENIFLQYLLGIPLAAAGIILRIYPLLYFKKKGTRSDLVKPGKLVTDGPYSIIRHPQYVAGVIFIIGWFLIWGGLYSFYLIPVIAIAIFLQALIEEKYILEVEFGIEYQEYQKKVGMFLPKIRK</sequence>
<evidence type="ECO:0000256" key="4">
    <source>
        <dbReference type="ARBA" id="ARBA00023136"/>
    </source>
</evidence>
<dbReference type="EMBL" id="CP058560">
    <property type="protein sequence ID" value="QUH22844.1"/>
    <property type="molecule type" value="Genomic_DNA"/>
</dbReference>
<feature type="transmembrane region" description="Helical" evidence="5">
    <location>
        <begin position="36"/>
        <end position="56"/>
    </location>
</feature>
<evidence type="ECO:0000256" key="2">
    <source>
        <dbReference type="ARBA" id="ARBA00022692"/>
    </source>
</evidence>
<accession>A0A8T8K363</accession>
<comment type="subcellular location">
    <subcellularLocation>
        <location evidence="1">Endomembrane system</location>
        <topology evidence="1">Multi-pass membrane protein</topology>
    </subcellularLocation>
</comment>
<dbReference type="PANTHER" id="PTHR43847">
    <property type="entry name" value="BLL3993 PROTEIN"/>
    <property type="match status" value="1"/>
</dbReference>
<feature type="transmembrane region" description="Helical" evidence="5">
    <location>
        <begin position="68"/>
        <end position="89"/>
    </location>
</feature>
<dbReference type="RefSeq" id="WP_211533790.1">
    <property type="nucleotide sequence ID" value="NZ_CP058560.1"/>
</dbReference>
<evidence type="ECO:0000313" key="6">
    <source>
        <dbReference type="EMBL" id="QUH22844.1"/>
    </source>
</evidence>
<dbReference type="InterPro" id="IPR007318">
    <property type="entry name" value="Phopholipid_MeTrfase"/>
</dbReference>
<dbReference type="OrthoDB" id="148346at2157"/>
<dbReference type="Gene3D" id="1.20.120.1630">
    <property type="match status" value="1"/>
</dbReference>
<dbReference type="GeneID" id="64819733"/>
<feature type="transmembrane region" description="Helical" evidence="5">
    <location>
        <begin position="6"/>
        <end position="24"/>
    </location>
</feature>
<feature type="transmembrane region" description="Helical" evidence="5">
    <location>
        <begin position="110"/>
        <end position="130"/>
    </location>
</feature>
<evidence type="ECO:0000256" key="5">
    <source>
        <dbReference type="SAM" id="Phobius"/>
    </source>
</evidence>
<dbReference type="GO" id="GO:0012505">
    <property type="term" value="C:endomembrane system"/>
    <property type="evidence" value="ECO:0007669"/>
    <property type="project" value="UniProtKB-SubCell"/>
</dbReference>
<dbReference type="PANTHER" id="PTHR43847:SF1">
    <property type="entry name" value="BLL3993 PROTEIN"/>
    <property type="match status" value="1"/>
</dbReference>
<evidence type="ECO:0000256" key="3">
    <source>
        <dbReference type="ARBA" id="ARBA00022989"/>
    </source>
</evidence>
<dbReference type="Pfam" id="PF04191">
    <property type="entry name" value="PEMT"/>
    <property type="match status" value="1"/>
</dbReference>
<gene>
    <name evidence="6" type="ORF">HYG87_03170</name>
</gene>
<keyword evidence="7" id="KW-1185">Reference proteome</keyword>
<dbReference type="AlphaFoldDB" id="A0A8T8K363"/>
<proteinExistence type="predicted"/>
<keyword evidence="4 5" id="KW-0472">Membrane</keyword>
<name>A0A8T8K363_9EURY</name>
<protein>
    <submittedName>
        <fullName evidence="6">Isoprenylcysteine carboxylmethyltransferase family protein</fullName>
    </submittedName>
</protein>
<dbReference type="KEGG" id="meme:HYG87_03170"/>
<keyword evidence="2 5" id="KW-0812">Transmembrane</keyword>